<dbReference type="Proteomes" id="UP000501705">
    <property type="component" value="Chromosome"/>
</dbReference>
<proteinExistence type="predicted"/>
<gene>
    <name evidence="1" type="ORF">F5X71_00085</name>
</gene>
<evidence type="ECO:0000313" key="1">
    <source>
        <dbReference type="EMBL" id="QIS00938.1"/>
    </source>
</evidence>
<accession>A0A6G9XJ52</accession>
<organism evidence="1 2">
    <name type="scientific">Nocardia brasiliensis</name>
    <dbReference type="NCBI Taxonomy" id="37326"/>
    <lineage>
        <taxon>Bacteria</taxon>
        <taxon>Bacillati</taxon>
        <taxon>Actinomycetota</taxon>
        <taxon>Actinomycetes</taxon>
        <taxon>Mycobacteriales</taxon>
        <taxon>Nocardiaceae</taxon>
        <taxon>Nocardia</taxon>
    </lineage>
</organism>
<evidence type="ECO:0000313" key="2">
    <source>
        <dbReference type="Proteomes" id="UP000501705"/>
    </source>
</evidence>
<dbReference type="AlphaFoldDB" id="A0A6G9XJ52"/>
<reference evidence="1 2" key="1">
    <citation type="journal article" date="2019" name="ACS Chem. Biol.">
        <title>Identification and Mobilization of a Cryptic Antibiotic Biosynthesis Gene Locus from a Human-Pathogenic Nocardia Isolate.</title>
        <authorList>
            <person name="Herisse M."/>
            <person name="Ishida K."/>
            <person name="Porter J.L."/>
            <person name="Howden B."/>
            <person name="Hertweck C."/>
            <person name="Stinear T.P."/>
            <person name="Pidot S.J."/>
        </authorList>
    </citation>
    <scope>NUCLEOTIDE SEQUENCE [LARGE SCALE GENOMIC DNA]</scope>
    <source>
        <strain evidence="1 2">AUSMDU00024985</strain>
    </source>
</reference>
<protein>
    <submittedName>
        <fullName evidence="1">Uncharacterized protein</fullName>
    </submittedName>
</protein>
<dbReference type="RefSeq" id="WP_167460095.1">
    <property type="nucleotide sequence ID" value="NZ_CP046171.1"/>
</dbReference>
<sequence>MTIHYFDETDAFDRDERDAVICLQSVRQLVDDNSVLAWDEHSAGWAA</sequence>
<name>A0A6G9XJ52_NOCBR</name>
<dbReference type="EMBL" id="CP046171">
    <property type="protein sequence ID" value="QIS00938.1"/>
    <property type="molecule type" value="Genomic_DNA"/>
</dbReference>